<keyword evidence="4" id="KW-1185">Reference proteome</keyword>
<feature type="non-terminal residue" evidence="3">
    <location>
        <position position="1"/>
    </location>
</feature>
<dbReference type="PANTHER" id="PTHR10039:SF14">
    <property type="entry name" value="NACHT DOMAIN-CONTAINING PROTEIN"/>
    <property type="match status" value="1"/>
</dbReference>
<protein>
    <recommendedName>
        <fullName evidence="2">NACHT domain-containing protein</fullName>
    </recommendedName>
</protein>
<dbReference type="SUPFAM" id="SSF52540">
    <property type="entry name" value="P-loop containing nucleoside triphosphate hydrolases"/>
    <property type="match status" value="1"/>
</dbReference>
<evidence type="ECO:0000259" key="2">
    <source>
        <dbReference type="PROSITE" id="PS50837"/>
    </source>
</evidence>
<feature type="non-terminal residue" evidence="3">
    <location>
        <position position="182"/>
    </location>
</feature>
<dbReference type="OrthoDB" id="3248304at2759"/>
<dbReference type="Pfam" id="PF24883">
    <property type="entry name" value="NPHP3_N"/>
    <property type="match status" value="1"/>
</dbReference>
<dbReference type="InterPro" id="IPR056884">
    <property type="entry name" value="NPHP3-like_N"/>
</dbReference>
<reference evidence="3 4" key="1">
    <citation type="submission" date="2014-04" db="EMBL/GenBank/DDBJ databases">
        <authorList>
            <consortium name="DOE Joint Genome Institute"/>
            <person name="Kuo A."/>
            <person name="Zuccaro A."/>
            <person name="Kohler A."/>
            <person name="Nagy L.G."/>
            <person name="Floudas D."/>
            <person name="Copeland A."/>
            <person name="Barry K.W."/>
            <person name="Cichocki N."/>
            <person name="Veneault-Fourrey C."/>
            <person name="LaButti K."/>
            <person name="Lindquist E.A."/>
            <person name="Lipzen A."/>
            <person name="Lundell T."/>
            <person name="Morin E."/>
            <person name="Murat C."/>
            <person name="Sun H."/>
            <person name="Tunlid A."/>
            <person name="Henrissat B."/>
            <person name="Grigoriev I.V."/>
            <person name="Hibbett D.S."/>
            <person name="Martin F."/>
            <person name="Nordberg H.P."/>
            <person name="Cantor M.N."/>
            <person name="Hua S.X."/>
        </authorList>
    </citation>
    <scope>NUCLEOTIDE SEQUENCE [LARGE SCALE GENOMIC DNA]</scope>
    <source>
        <strain evidence="3 4">MAFF 305830</strain>
    </source>
</reference>
<dbReference type="Gene3D" id="3.40.50.300">
    <property type="entry name" value="P-loop containing nucleotide triphosphate hydrolases"/>
    <property type="match status" value="1"/>
</dbReference>
<evidence type="ECO:0000256" key="1">
    <source>
        <dbReference type="ARBA" id="ARBA00022737"/>
    </source>
</evidence>
<dbReference type="PROSITE" id="PS50837">
    <property type="entry name" value="NACHT"/>
    <property type="match status" value="1"/>
</dbReference>
<dbReference type="HOGENOM" id="CLU_000288_6_8_1"/>
<dbReference type="AlphaFoldDB" id="A0A0C3B5J7"/>
<name>A0A0C3B5J7_SERVB</name>
<dbReference type="InterPro" id="IPR007111">
    <property type="entry name" value="NACHT_NTPase"/>
</dbReference>
<organism evidence="3 4">
    <name type="scientific">Serendipita vermifera MAFF 305830</name>
    <dbReference type="NCBI Taxonomy" id="933852"/>
    <lineage>
        <taxon>Eukaryota</taxon>
        <taxon>Fungi</taxon>
        <taxon>Dikarya</taxon>
        <taxon>Basidiomycota</taxon>
        <taxon>Agaricomycotina</taxon>
        <taxon>Agaricomycetes</taxon>
        <taxon>Sebacinales</taxon>
        <taxon>Serendipitaceae</taxon>
        <taxon>Serendipita</taxon>
    </lineage>
</organism>
<dbReference type="STRING" id="933852.A0A0C3B5J7"/>
<dbReference type="EMBL" id="KN824280">
    <property type="protein sequence ID" value="KIM32075.1"/>
    <property type="molecule type" value="Genomic_DNA"/>
</dbReference>
<proteinExistence type="predicted"/>
<dbReference type="InterPro" id="IPR027417">
    <property type="entry name" value="P-loop_NTPase"/>
</dbReference>
<gene>
    <name evidence="3" type="ORF">M408DRAFT_50615</name>
</gene>
<dbReference type="Proteomes" id="UP000054097">
    <property type="component" value="Unassembled WGS sequence"/>
</dbReference>
<reference evidence="4" key="2">
    <citation type="submission" date="2015-01" db="EMBL/GenBank/DDBJ databases">
        <title>Evolutionary Origins and Diversification of the Mycorrhizal Mutualists.</title>
        <authorList>
            <consortium name="DOE Joint Genome Institute"/>
            <consortium name="Mycorrhizal Genomics Consortium"/>
            <person name="Kohler A."/>
            <person name="Kuo A."/>
            <person name="Nagy L.G."/>
            <person name="Floudas D."/>
            <person name="Copeland A."/>
            <person name="Barry K.W."/>
            <person name="Cichocki N."/>
            <person name="Veneault-Fourrey C."/>
            <person name="LaButti K."/>
            <person name="Lindquist E.A."/>
            <person name="Lipzen A."/>
            <person name="Lundell T."/>
            <person name="Morin E."/>
            <person name="Murat C."/>
            <person name="Riley R."/>
            <person name="Ohm R."/>
            <person name="Sun H."/>
            <person name="Tunlid A."/>
            <person name="Henrissat B."/>
            <person name="Grigoriev I.V."/>
            <person name="Hibbett D.S."/>
            <person name="Martin F."/>
        </authorList>
    </citation>
    <scope>NUCLEOTIDE SEQUENCE [LARGE SCALE GENOMIC DNA]</scope>
    <source>
        <strain evidence="4">MAFF 305830</strain>
    </source>
</reference>
<feature type="domain" description="NACHT" evidence="2">
    <location>
        <begin position="35"/>
        <end position="182"/>
    </location>
</feature>
<keyword evidence="1" id="KW-0677">Repeat</keyword>
<evidence type="ECO:0000313" key="4">
    <source>
        <dbReference type="Proteomes" id="UP000054097"/>
    </source>
</evidence>
<sequence length="182" mass="20599">ANAYGNQHVPCLRGTREKTLQTIRDWANDGNTNNRMFCLLDIAGSGKSTVAKTMVDEWKREGRLLARFFFSRDTTTTMSIQSFCSTVANAFSALNPRFKASMGEYMSVPDWQFHSFEEQFEGLVASPLRKAQQPAILIIDALDECSDRHGDRRRLLEILCTPQDLSPLLRILVTGRPEPDIK</sequence>
<dbReference type="PANTHER" id="PTHR10039">
    <property type="entry name" value="AMELOGENIN"/>
    <property type="match status" value="1"/>
</dbReference>
<evidence type="ECO:0000313" key="3">
    <source>
        <dbReference type="EMBL" id="KIM32075.1"/>
    </source>
</evidence>
<accession>A0A0C3B5J7</accession>